<name>S4PJU0_9NEOP</name>
<reference evidence="1" key="2">
    <citation type="submission" date="2013-05" db="EMBL/GenBank/DDBJ databases">
        <authorList>
            <person name="Carter J.-M."/>
            <person name="Baker S.C."/>
            <person name="Pink R."/>
            <person name="Carter D.R.F."/>
            <person name="Collins A."/>
            <person name="Tomlin J."/>
            <person name="Gibbs M."/>
            <person name="Breuker C.J."/>
        </authorList>
    </citation>
    <scope>NUCLEOTIDE SEQUENCE</scope>
    <source>
        <tissue evidence="1">Ovary</tissue>
    </source>
</reference>
<reference evidence="1" key="1">
    <citation type="journal article" date="2013" name="BMC Genomics">
        <title>Unscrambling butterfly oogenesis.</title>
        <authorList>
            <person name="Carter J.M."/>
            <person name="Baker S.C."/>
            <person name="Pink R."/>
            <person name="Carter D.R."/>
            <person name="Collins A."/>
            <person name="Tomlin J."/>
            <person name="Gibbs M."/>
            <person name="Breuker C.J."/>
        </authorList>
    </citation>
    <scope>NUCLEOTIDE SEQUENCE</scope>
    <source>
        <tissue evidence="1">Ovary</tissue>
    </source>
</reference>
<sequence>MNYNSMHTFVMTIFFTSIVKNSRCYNINLMQHSFLSVIANEYILMKCNTRDSLANKESFIVNYTSFPYRNIK</sequence>
<dbReference type="AlphaFoldDB" id="S4PJU0"/>
<dbReference type="EMBL" id="GAIX01004815">
    <property type="protein sequence ID" value="JAA87745.1"/>
    <property type="molecule type" value="Transcribed_RNA"/>
</dbReference>
<accession>S4PJU0</accession>
<organism evidence="1">
    <name type="scientific">Pararge aegeria</name>
    <name type="common">speckled wood butterfly</name>
    <dbReference type="NCBI Taxonomy" id="116150"/>
    <lineage>
        <taxon>Eukaryota</taxon>
        <taxon>Metazoa</taxon>
        <taxon>Ecdysozoa</taxon>
        <taxon>Arthropoda</taxon>
        <taxon>Hexapoda</taxon>
        <taxon>Insecta</taxon>
        <taxon>Pterygota</taxon>
        <taxon>Neoptera</taxon>
        <taxon>Endopterygota</taxon>
        <taxon>Lepidoptera</taxon>
        <taxon>Glossata</taxon>
        <taxon>Ditrysia</taxon>
        <taxon>Papilionoidea</taxon>
        <taxon>Nymphalidae</taxon>
        <taxon>Satyrinae</taxon>
        <taxon>Satyrini</taxon>
        <taxon>Parargina</taxon>
        <taxon>Pararge</taxon>
    </lineage>
</organism>
<proteinExistence type="predicted"/>
<evidence type="ECO:0000313" key="1">
    <source>
        <dbReference type="EMBL" id="JAA87745.1"/>
    </source>
</evidence>
<protein>
    <submittedName>
        <fullName evidence="1">Uncharacterized protein</fullName>
    </submittedName>
</protein>